<dbReference type="Proteomes" id="UP001150581">
    <property type="component" value="Unassembled WGS sequence"/>
</dbReference>
<protein>
    <submittedName>
        <fullName evidence="1">Uncharacterized protein</fullName>
    </submittedName>
</protein>
<name>A0ACC1IK03_9FUNG</name>
<organism evidence="1 2">
    <name type="scientific">Kickxella alabastrina</name>
    <dbReference type="NCBI Taxonomy" id="61397"/>
    <lineage>
        <taxon>Eukaryota</taxon>
        <taxon>Fungi</taxon>
        <taxon>Fungi incertae sedis</taxon>
        <taxon>Zoopagomycota</taxon>
        <taxon>Kickxellomycotina</taxon>
        <taxon>Kickxellomycetes</taxon>
        <taxon>Kickxellales</taxon>
        <taxon>Kickxellaceae</taxon>
        <taxon>Kickxella</taxon>
    </lineage>
</organism>
<evidence type="ECO:0000313" key="1">
    <source>
        <dbReference type="EMBL" id="KAJ1894697.1"/>
    </source>
</evidence>
<evidence type="ECO:0000313" key="2">
    <source>
        <dbReference type="Proteomes" id="UP001150581"/>
    </source>
</evidence>
<dbReference type="EMBL" id="JANBPG010000659">
    <property type="protein sequence ID" value="KAJ1894697.1"/>
    <property type="molecule type" value="Genomic_DNA"/>
</dbReference>
<feature type="non-terminal residue" evidence="1">
    <location>
        <position position="143"/>
    </location>
</feature>
<accession>A0ACC1IK03</accession>
<gene>
    <name evidence="1" type="ORF">LPJ66_005030</name>
</gene>
<proteinExistence type="predicted"/>
<comment type="caution">
    <text evidence="1">The sequence shown here is derived from an EMBL/GenBank/DDBJ whole genome shotgun (WGS) entry which is preliminary data.</text>
</comment>
<reference evidence="1" key="1">
    <citation type="submission" date="2022-07" db="EMBL/GenBank/DDBJ databases">
        <title>Phylogenomic reconstructions and comparative analyses of Kickxellomycotina fungi.</title>
        <authorList>
            <person name="Reynolds N.K."/>
            <person name="Stajich J.E."/>
            <person name="Barry K."/>
            <person name="Grigoriev I.V."/>
            <person name="Crous P."/>
            <person name="Smith M.E."/>
        </authorList>
    </citation>
    <scope>NUCLEOTIDE SEQUENCE</scope>
    <source>
        <strain evidence="1">Benny 63K</strain>
    </source>
</reference>
<sequence>MAIKEAGEPEAGEPESGSGSKGTIEKMYPATIAKHNNHFVAAKKIIIWIKLQTEYPSGSETYFSYLQFAGMLKTNVKNKTPSSEYNYGITFDESSSQTAGMVAYIIKWILAISEKLMSLGQQIDLEVAVDALTMLSPMQLSIQ</sequence>
<keyword evidence="2" id="KW-1185">Reference proteome</keyword>